<dbReference type="GO" id="GO:0006352">
    <property type="term" value="P:DNA-templated transcription initiation"/>
    <property type="evidence" value="ECO:0007669"/>
    <property type="project" value="InterPro"/>
</dbReference>
<dbReference type="InterPro" id="IPR013325">
    <property type="entry name" value="RNA_pol_sigma_r2"/>
</dbReference>
<dbReference type="Proteomes" id="UP001165240">
    <property type="component" value="Unassembled WGS sequence"/>
</dbReference>
<dbReference type="Pfam" id="PF12645">
    <property type="entry name" value="HTH_16"/>
    <property type="match status" value="1"/>
</dbReference>
<gene>
    <name evidence="2" type="primary">rsoA</name>
    <name evidence="2" type="ORF">ShirakiTB12_54740</name>
</gene>
<dbReference type="AlphaFoldDB" id="A0AAX6BTE5"/>
<evidence type="ECO:0000259" key="1">
    <source>
        <dbReference type="Pfam" id="PF12645"/>
    </source>
</evidence>
<evidence type="ECO:0000313" key="2">
    <source>
        <dbReference type="EMBL" id="GMG77005.1"/>
    </source>
</evidence>
<proteinExistence type="predicted"/>
<dbReference type="InterPro" id="IPR024760">
    <property type="entry name" value="HTH_dom_conjug_TS-like"/>
</dbReference>
<evidence type="ECO:0000313" key="3">
    <source>
        <dbReference type="Proteomes" id="UP001165240"/>
    </source>
</evidence>
<dbReference type="EMBL" id="BSYK01000006">
    <property type="protein sequence ID" value="GMG77005.1"/>
    <property type="molecule type" value="Genomic_DNA"/>
</dbReference>
<reference evidence="2" key="1">
    <citation type="journal article" date="2024" name="Appl Microbiol">
        <title>Effect of kuratsuki Bacillus and Priestia on Taste of Sake.</title>
        <authorList>
            <person name="Kobayashi K."/>
            <person name="Nishida H."/>
        </authorList>
    </citation>
    <scope>NUCLEOTIDE SEQUENCE</scope>
    <source>
        <strain evidence="2">B-12</strain>
    </source>
</reference>
<dbReference type="GO" id="GO:0003700">
    <property type="term" value="F:DNA-binding transcription factor activity"/>
    <property type="evidence" value="ECO:0007669"/>
    <property type="project" value="InterPro"/>
</dbReference>
<accession>A0AAX6BTE5</accession>
<sequence>MDKNLYQLAYKAKEDNEAVNKIIEMFRPKIKKTLLQTDFQNREDLEQELQLKLVKVIKMYDLEGIMGFWEFHEMIKRKIS</sequence>
<name>A0AAX6BTE5_PRIMG</name>
<comment type="caution">
    <text evidence="2">The sequence shown here is derived from an EMBL/GenBank/DDBJ whole genome shotgun (WGS) entry which is preliminary data.</text>
</comment>
<dbReference type="SUPFAM" id="SSF88946">
    <property type="entry name" value="Sigma2 domain of RNA polymerase sigma factors"/>
    <property type="match status" value="1"/>
</dbReference>
<protein>
    <submittedName>
        <fullName evidence="2">Sigma-O factor regulator RsoA</fullName>
    </submittedName>
</protein>
<feature type="domain" description="Helix-turn-helix conjugative transposon-like" evidence="1">
    <location>
        <begin position="8"/>
        <end position="61"/>
    </location>
</feature>
<dbReference type="RefSeq" id="WP_310876722.1">
    <property type="nucleotide sequence ID" value="NZ_BSYK01000006.1"/>
</dbReference>
<organism evidence="2 3">
    <name type="scientific">Priestia megaterium</name>
    <name type="common">Bacillus megaterium</name>
    <dbReference type="NCBI Taxonomy" id="1404"/>
    <lineage>
        <taxon>Bacteria</taxon>
        <taxon>Bacillati</taxon>
        <taxon>Bacillota</taxon>
        <taxon>Bacilli</taxon>
        <taxon>Bacillales</taxon>
        <taxon>Bacillaceae</taxon>
        <taxon>Priestia</taxon>
    </lineage>
</organism>